<gene>
    <name evidence="3" type="ORF">LOD99_14121</name>
</gene>
<name>A0AAV7KGU5_9METZ</name>
<evidence type="ECO:0000313" key="3">
    <source>
        <dbReference type="EMBL" id="KAI6660537.1"/>
    </source>
</evidence>
<comment type="caution">
    <text evidence="3">The sequence shown here is derived from an EMBL/GenBank/DDBJ whole genome shotgun (WGS) entry which is preliminary data.</text>
</comment>
<protein>
    <submittedName>
        <fullName evidence="3">Retinal rod rhodopsin-sensitive cGMP 3',5'-cyclic phosphodiesterase subunit delta-like</fullName>
    </submittedName>
</protein>
<dbReference type="SUPFAM" id="SSF81296">
    <property type="entry name" value="E set domains"/>
    <property type="match status" value="1"/>
</dbReference>
<reference evidence="3 4" key="1">
    <citation type="journal article" date="2023" name="BMC Biol.">
        <title>The compact genome of the sponge Oopsacas minuta (Hexactinellida) is lacking key metazoan core genes.</title>
        <authorList>
            <person name="Santini S."/>
            <person name="Schenkelaars Q."/>
            <person name="Jourda C."/>
            <person name="Duchesne M."/>
            <person name="Belahbib H."/>
            <person name="Rocher C."/>
            <person name="Selva M."/>
            <person name="Riesgo A."/>
            <person name="Vervoort M."/>
            <person name="Leys S.P."/>
            <person name="Kodjabachian L."/>
            <person name="Le Bivic A."/>
            <person name="Borchiellini C."/>
            <person name="Claverie J.M."/>
            <person name="Renard E."/>
        </authorList>
    </citation>
    <scope>NUCLEOTIDE SEQUENCE [LARGE SCALE GENOMIC DNA]</scope>
    <source>
        <strain evidence="3">SPO-2</strain>
    </source>
</reference>
<evidence type="ECO:0000259" key="2">
    <source>
        <dbReference type="Pfam" id="PF05351"/>
    </source>
</evidence>
<evidence type="ECO:0000256" key="1">
    <source>
        <dbReference type="ARBA" id="ARBA00008102"/>
    </source>
</evidence>
<dbReference type="Pfam" id="PF05351">
    <property type="entry name" value="GMP_PDE_delta"/>
    <property type="match status" value="1"/>
</dbReference>
<dbReference type="InterPro" id="IPR008015">
    <property type="entry name" value="PDED_dom"/>
</dbReference>
<dbReference type="InterPro" id="IPR037036">
    <property type="entry name" value="PDED_dom_sf"/>
</dbReference>
<dbReference type="Gene3D" id="2.70.50.40">
    <property type="entry name" value="GMP phosphodiesterase, delta subunit"/>
    <property type="match status" value="1"/>
</dbReference>
<dbReference type="PANTHER" id="PTHR12976:SF0">
    <property type="entry name" value="RETINAL ROD RHODOPSIN-SENSITIVE CGMP 3',5'-CYCLIC PHOSPHODIESTERASE SUBUNIT DELTA"/>
    <property type="match status" value="1"/>
</dbReference>
<organism evidence="3 4">
    <name type="scientific">Oopsacas minuta</name>
    <dbReference type="NCBI Taxonomy" id="111878"/>
    <lineage>
        <taxon>Eukaryota</taxon>
        <taxon>Metazoa</taxon>
        <taxon>Porifera</taxon>
        <taxon>Hexactinellida</taxon>
        <taxon>Hexasterophora</taxon>
        <taxon>Lyssacinosida</taxon>
        <taxon>Leucopsacidae</taxon>
        <taxon>Oopsacas</taxon>
    </lineage>
</organism>
<evidence type="ECO:0000313" key="4">
    <source>
        <dbReference type="Proteomes" id="UP001165289"/>
    </source>
</evidence>
<dbReference type="GO" id="GO:0005737">
    <property type="term" value="C:cytoplasm"/>
    <property type="evidence" value="ECO:0007669"/>
    <property type="project" value="TreeGrafter"/>
</dbReference>
<proteinExistence type="inferred from homology"/>
<accession>A0AAV7KGU5</accession>
<feature type="domain" description="GMP phosphodiesterase delta subunit" evidence="2">
    <location>
        <begin position="23"/>
        <end position="160"/>
    </location>
</feature>
<comment type="similarity">
    <text evidence="1">Belongs to the PDE6D/unc-119 family.</text>
</comment>
<dbReference type="EMBL" id="JAKMXF010000033">
    <property type="protein sequence ID" value="KAI6660537.1"/>
    <property type="molecule type" value="Genomic_DNA"/>
</dbReference>
<dbReference type="InterPro" id="IPR014756">
    <property type="entry name" value="Ig_E-set"/>
</dbReference>
<sequence length="161" mass="18352">MEPIEQPIINKVTNTEDPIEIATHDFSLNWMLLKDSETGKVLWEGKEDMSIPGQVHIAEVPKSILECKSVSRTLNFSSKRALTNFRIVQRVMFQDQLLEGWSFKFGFVIPNSTNSWEQVIEAAGEGHMLPAEMLSGNVLIQTDFYDENTIISASRVRIFYV</sequence>
<dbReference type="AlphaFoldDB" id="A0AAV7KGU5"/>
<dbReference type="PANTHER" id="PTHR12976">
    <property type="entry name" value="RETINAL ROD RHODOPSIN-SENSITIVE CGMP 3',5'-CYCLIC PHOSPHODIESTERASE DELTA-SUBUNIT"/>
    <property type="match status" value="1"/>
</dbReference>
<dbReference type="Proteomes" id="UP001165289">
    <property type="component" value="Unassembled WGS sequence"/>
</dbReference>
<keyword evidence="4" id="KW-1185">Reference proteome</keyword>